<dbReference type="Proteomes" id="UP000701801">
    <property type="component" value="Unassembled WGS sequence"/>
</dbReference>
<feature type="compositionally biased region" description="Polar residues" evidence="1">
    <location>
        <begin position="1"/>
        <end position="38"/>
    </location>
</feature>
<protein>
    <submittedName>
        <fullName evidence="2">Uncharacterized protein</fullName>
    </submittedName>
</protein>
<sequence length="63" mass="6588">MTLAATGSPSSELKITPTSETGQNAAKHLSTQSQSGQASKPHPDSPAEQTDDDDIEYPHGPKL</sequence>
<proteinExistence type="predicted"/>
<feature type="region of interest" description="Disordered" evidence="1">
    <location>
        <begin position="1"/>
        <end position="63"/>
    </location>
</feature>
<evidence type="ECO:0000313" key="3">
    <source>
        <dbReference type="Proteomes" id="UP000701801"/>
    </source>
</evidence>
<reference evidence="2" key="1">
    <citation type="submission" date="2021-07" db="EMBL/GenBank/DDBJ databases">
        <authorList>
            <person name="Durling M."/>
        </authorList>
    </citation>
    <scope>NUCLEOTIDE SEQUENCE</scope>
</reference>
<dbReference type="AlphaFoldDB" id="A0A9N9LNE2"/>
<gene>
    <name evidence="2" type="ORF">HYALB_00009432</name>
</gene>
<accession>A0A9N9LNE2</accession>
<evidence type="ECO:0000256" key="1">
    <source>
        <dbReference type="SAM" id="MobiDB-lite"/>
    </source>
</evidence>
<evidence type="ECO:0000313" key="2">
    <source>
        <dbReference type="EMBL" id="CAG8976257.1"/>
    </source>
</evidence>
<organism evidence="2 3">
    <name type="scientific">Hymenoscyphus albidus</name>
    <dbReference type="NCBI Taxonomy" id="595503"/>
    <lineage>
        <taxon>Eukaryota</taxon>
        <taxon>Fungi</taxon>
        <taxon>Dikarya</taxon>
        <taxon>Ascomycota</taxon>
        <taxon>Pezizomycotina</taxon>
        <taxon>Leotiomycetes</taxon>
        <taxon>Helotiales</taxon>
        <taxon>Helotiaceae</taxon>
        <taxon>Hymenoscyphus</taxon>
    </lineage>
</organism>
<dbReference type="EMBL" id="CAJVRM010000169">
    <property type="protein sequence ID" value="CAG8976257.1"/>
    <property type="molecule type" value="Genomic_DNA"/>
</dbReference>
<name>A0A9N9LNE2_9HELO</name>
<comment type="caution">
    <text evidence="2">The sequence shown here is derived from an EMBL/GenBank/DDBJ whole genome shotgun (WGS) entry which is preliminary data.</text>
</comment>
<keyword evidence="3" id="KW-1185">Reference proteome</keyword>